<dbReference type="PANTHER" id="PTHR43278">
    <property type="entry name" value="NAD(P)H-DEPENDENT FMN-CONTAINING OXIDOREDUCTASE YWQN-RELATED"/>
    <property type="match status" value="1"/>
</dbReference>
<dbReference type="KEGG" id="dbr:Deba_1633"/>
<gene>
    <name evidence="4" type="ordered locus">Deba_1633</name>
</gene>
<keyword evidence="5" id="KW-1185">Reference proteome</keyword>
<evidence type="ECO:0000313" key="4">
    <source>
        <dbReference type="EMBL" id="ADK85001.1"/>
    </source>
</evidence>
<dbReference type="PANTHER" id="PTHR43278:SF4">
    <property type="entry name" value="NAD(P)H-DEPENDENT FMN-CONTAINING OXIDOREDUCTASE YWQN-RELATED"/>
    <property type="match status" value="1"/>
</dbReference>
<sequence length="196" mass="21228">MNVLGIYGSPRKGGNSDLLLDQALQGAREAGATTEAVYCRKLRISGCIECGACEATGQCVIDDGMQDVYPLLRQADAIILAEPIFFYGAPAQTKALIDRAQAEWSRRLLGKKTKEERKVYDGGRGYLIAVGATQGKNMFVCVELEAKYFFDALDMSYEGGMLIRGVEAKGGILEHQQTMQQAHDLGRAIAGQAGRS</sequence>
<protein>
    <submittedName>
        <fullName evidence="4">NADPH-dependent FMN reductase</fullName>
    </submittedName>
</protein>
<dbReference type="eggNOG" id="COG0655">
    <property type="taxonomic scope" value="Bacteria"/>
</dbReference>
<dbReference type="RefSeq" id="WP_013258454.1">
    <property type="nucleotide sequence ID" value="NC_014365.1"/>
</dbReference>
<evidence type="ECO:0000313" key="5">
    <source>
        <dbReference type="Proteomes" id="UP000009047"/>
    </source>
</evidence>
<reference evidence="4 5" key="1">
    <citation type="journal article" date="2010" name="Stand. Genomic Sci.">
        <title>Complete genome sequence of Desulfarculus baarsii type strain (2st14).</title>
        <authorList>
            <person name="Sun H."/>
            <person name="Spring S."/>
            <person name="Lapidus A."/>
            <person name="Davenport K."/>
            <person name="Del Rio T.G."/>
            <person name="Tice H."/>
            <person name="Nolan M."/>
            <person name="Copeland A."/>
            <person name="Cheng J.F."/>
            <person name="Lucas S."/>
            <person name="Tapia R."/>
            <person name="Goodwin L."/>
            <person name="Pitluck S."/>
            <person name="Ivanova N."/>
            <person name="Pagani I."/>
            <person name="Mavromatis K."/>
            <person name="Ovchinnikova G."/>
            <person name="Pati A."/>
            <person name="Chen A."/>
            <person name="Palaniappan K."/>
            <person name="Hauser L."/>
            <person name="Chang Y.J."/>
            <person name="Jeffries C.D."/>
            <person name="Detter J.C."/>
            <person name="Han C."/>
            <person name="Rohde M."/>
            <person name="Brambilla E."/>
            <person name="Goker M."/>
            <person name="Woyke T."/>
            <person name="Bristow J."/>
            <person name="Eisen J.A."/>
            <person name="Markowitz V."/>
            <person name="Hugenholtz P."/>
            <person name="Kyrpides N.C."/>
            <person name="Klenk H.P."/>
            <person name="Land M."/>
        </authorList>
    </citation>
    <scope>NUCLEOTIDE SEQUENCE [LARGE SCALE GENOMIC DNA]</scope>
    <source>
        <strain evidence="5">ATCC 33931 / DSM 2075 / LMG 7858 / VKM B-1802 / 2st14</strain>
    </source>
</reference>
<dbReference type="GO" id="GO:0016491">
    <property type="term" value="F:oxidoreductase activity"/>
    <property type="evidence" value="ECO:0007669"/>
    <property type="project" value="InterPro"/>
</dbReference>
<evidence type="ECO:0000256" key="2">
    <source>
        <dbReference type="ARBA" id="ARBA00022643"/>
    </source>
</evidence>
<dbReference type="EMBL" id="CP002085">
    <property type="protein sequence ID" value="ADK85001.1"/>
    <property type="molecule type" value="Genomic_DNA"/>
</dbReference>
<dbReference type="Pfam" id="PF03358">
    <property type="entry name" value="FMN_red"/>
    <property type="match status" value="1"/>
</dbReference>
<accession>E1QHF8</accession>
<keyword evidence="1" id="KW-0285">Flavoprotein</keyword>
<feature type="domain" description="NADPH-dependent FMN reductase-like" evidence="3">
    <location>
        <begin position="1"/>
        <end position="112"/>
    </location>
</feature>
<dbReference type="Proteomes" id="UP000009047">
    <property type="component" value="Chromosome"/>
</dbReference>
<dbReference type="InterPro" id="IPR029039">
    <property type="entry name" value="Flavoprotein-like_sf"/>
</dbReference>
<proteinExistence type="predicted"/>
<organism evidence="4 5">
    <name type="scientific">Desulfarculus baarsii (strain ATCC 33931 / DSM 2075 / LMG 7858 / VKM B-1802 / 2st14)</name>
    <dbReference type="NCBI Taxonomy" id="644282"/>
    <lineage>
        <taxon>Bacteria</taxon>
        <taxon>Pseudomonadati</taxon>
        <taxon>Thermodesulfobacteriota</taxon>
        <taxon>Desulfarculia</taxon>
        <taxon>Desulfarculales</taxon>
        <taxon>Desulfarculaceae</taxon>
        <taxon>Desulfarculus</taxon>
    </lineage>
</organism>
<dbReference type="InterPro" id="IPR051796">
    <property type="entry name" value="ISF_SsuE-like"/>
</dbReference>
<dbReference type="STRING" id="644282.Deba_1633"/>
<dbReference type="AlphaFoldDB" id="E1QHF8"/>
<dbReference type="Gene3D" id="3.40.50.360">
    <property type="match status" value="1"/>
</dbReference>
<dbReference type="HOGENOM" id="CLU_050993_4_1_7"/>
<evidence type="ECO:0000256" key="1">
    <source>
        <dbReference type="ARBA" id="ARBA00022630"/>
    </source>
</evidence>
<dbReference type="OrthoDB" id="9805976at2"/>
<keyword evidence="2" id="KW-0288">FMN</keyword>
<name>E1QHF8_DESB2</name>
<dbReference type="SUPFAM" id="SSF52218">
    <property type="entry name" value="Flavoproteins"/>
    <property type="match status" value="1"/>
</dbReference>
<evidence type="ECO:0000259" key="3">
    <source>
        <dbReference type="Pfam" id="PF03358"/>
    </source>
</evidence>
<dbReference type="InterPro" id="IPR005025">
    <property type="entry name" value="FMN_Rdtase-like_dom"/>
</dbReference>